<dbReference type="Proteomes" id="UP000694396">
    <property type="component" value="Unplaced"/>
</dbReference>
<feature type="region of interest" description="Disordered" evidence="1">
    <location>
        <begin position="29"/>
        <end position="60"/>
    </location>
</feature>
<name>A0A8C3QK37_9PASS</name>
<organism evidence="2 3">
    <name type="scientific">Cyanoderma ruficeps</name>
    <name type="common">rufous-capped babbler</name>
    <dbReference type="NCBI Taxonomy" id="181631"/>
    <lineage>
        <taxon>Eukaryota</taxon>
        <taxon>Metazoa</taxon>
        <taxon>Chordata</taxon>
        <taxon>Craniata</taxon>
        <taxon>Vertebrata</taxon>
        <taxon>Euteleostomi</taxon>
        <taxon>Archelosauria</taxon>
        <taxon>Archosauria</taxon>
        <taxon>Dinosauria</taxon>
        <taxon>Saurischia</taxon>
        <taxon>Theropoda</taxon>
        <taxon>Coelurosauria</taxon>
        <taxon>Aves</taxon>
        <taxon>Neognathae</taxon>
        <taxon>Neoaves</taxon>
        <taxon>Telluraves</taxon>
        <taxon>Australaves</taxon>
        <taxon>Passeriformes</taxon>
        <taxon>Sylvioidea</taxon>
        <taxon>Timaliidae</taxon>
        <taxon>Cyanoderma</taxon>
    </lineage>
</organism>
<reference evidence="2" key="1">
    <citation type="submission" date="2025-08" db="UniProtKB">
        <authorList>
            <consortium name="Ensembl"/>
        </authorList>
    </citation>
    <scope>IDENTIFICATION</scope>
</reference>
<evidence type="ECO:0000313" key="3">
    <source>
        <dbReference type="Proteomes" id="UP000694396"/>
    </source>
</evidence>
<dbReference type="Ensembl" id="ENSCRFT00000007635.1">
    <property type="protein sequence ID" value="ENSCRFP00000007369.1"/>
    <property type="gene ID" value="ENSCRFG00000005810.1"/>
</dbReference>
<evidence type="ECO:0000313" key="2">
    <source>
        <dbReference type="Ensembl" id="ENSCRFP00000007369.1"/>
    </source>
</evidence>
<feature type="compositionally biased region" description="Pro residues" evidence="1">
    <location>
        <begin position="50"/>
        <end position="60"/>
    </location>
</feature>
<sequence>MLKGKAGQCHPQSPSSNSLWFHSCWQRTGRSGSAPGHLSRYTQSLLPQLAPGPPQTPCRC</sequence>
<keyword evidence="3" id="KW-1185">Reference proteome</keyword>
<accession>A0A8C3QK37</accession>
<proteinExistence type="predicted"/>
<protein>
    <submittedName>
        <fullName evidence="2">Uncharacterized protein</fullName>
    </submittedName>
</protein>
<evidence type="ECO:0000256" key="1">
    <source>
        <dbReference type="SAM" id="MobiDB-lite"/>
    </source>
</evidence>
<dbReference type="AlphaFoldDB" id="A0A8C3QK37"/>
<reference evidence="2" key="2">
    <citation type="submission" date="2025-09" db="UniProtKB">
        <authorList>
            <consortium name="Ensembl"/>
        </authorList>
    </citation>
    <scope>IDENTIFICATION</scope>
</reference>